<name>A0ACB6ZJ42_THEGA</name>
<feature type="non-terminal residue" evidence="1">
    <location>
        <position position="1"/>
    </location>
</feature>
<dbReference type="Proteomes" id="UP000886501">
    <property type="component" value="Unassembled WGS sequence"/>
</dbReference>
<comment type="caution">
    <text evidence="1">The sequence shown here is derived from an EMBL/GenBank/DDBJ whole genome shotgun (WGS) entry which is preliminary data.</text>
</comment>
<evidence type="ECO:0000313" key="2">
    <source>
        <dbReference type="Proteomes" id="UP000886501"/>
    </source>
</evidence>
<reference evidence="1" key="1">
    <citation type="submission" date="2019-10" db="EMBL/GenBank/DDBJ databases">
        <authorList>
            <consortium name="DOE Joint Genome Institute"/>
            <person name="Kuo A."/>
            <person name="Miyauchi S."/>
            <person name="Kiss E."/>
            <person name="Drula E."/>
            <person name="Kohler A."/>
            <person name="Sanchez-Garcia M."/>
            <person name="Andreopoulos B."/>
            <person name="Barry K.W."/>
            <person name="Bonito G."/>
            <person name="Buee M."/>
            <person name="Carver A."/>
            <person name="Chen C."/>
            <person name="Cichocki N."/>
            <person name="Clum A."/>
            <person name="Culley D."/>
            <person name="Crous P.W."/>
            <person name="Fauchery L."/>
            <person name="Girlanda M."/>
            <person name="Hayes R."/>
            <person name="Keri Z."/>
            <person name="Labutti K."/>
            <person name="Lipzen A."/>
            <person name="Lombard V."/>
            <person name="Magnuson J."/>
            <person name="Maillard F."/>
            <person name="Morin E."/>
            <person name="Murat C."/>
            <person name="Nolan M."/>
            <person name="Ohm R."/>
            <person name="Pangilinan J."/>
            <person name="Pereira M."/>
            <person name="Perotto S."/>
            <person name="Peter M."/>
            <person name="Riley R."/>
            <person name="Sitrit Y."/>
            <person name="Stielow B."/>
            <person name="Szollosi G."/>
            <person name="Zifcakova L."/>
            <person name="Stursova M."/>
            <person name="Spatafora J.W."/>
            <person name="Tedersoo L."/>
            <person name="Vaario L.-M."/>
            <person name="Yamada A."/>
            <person name="Yan M."/>
            <person name="Wang P."/>
            <person name="Xu J."/>
            <person name="Bruns T."/>
            <person name="Baldrian P."/>
            <person name="Vilgalys R."/>
            <person name="Henrissat B."/>
            <person name="Grigoriev I.V."/>
            <person name="Hibbett D."/>
            <person name="Nagy L.G."/>
            <person name="Martin F.M."/>
        </authorList>
    </citation>
    <scope>NUCLEOTIDE SEQUENCE</scope>
    <source>
        <strain evidence="1">P2</strain>
    </source>
</reference>
<keyword evidence="2" id="KW-1185">Reference proteome</keyword>
<protein>
    <submittedName>
        <fullName evidence="1">Uncharacterized protein</fullName>
    </submittedName>
</protein>
<gene>
    <name evidence="1" type="ORF">BDM02DRAFT_3082215</name>
</gene>
<organism evidence="1 2">
    <name type="scientific">Thelephora ganbajun</name>
    <name type="common">Ganba fungus</name>
    <dbReference type="NCBI Taxonomy" id="370292"/>
    <lineage>
        <taxon>Eukaryota</taxon>
        <taxon>Fungi</taxon>
        <taxon>Dikarya</taxon>
        <taxon>Basidiomycota</taxon>
        <taxon>Agaricomycotina</taxon>
        <taxon>Agaricomycetes</taxon>
        <taxon>Thelephorales</taxon>
        <taxon>Thelephoraceae</taxon>
        <taxon>Thelephora</taxon>
    </lineage>
</organism>
<reference evidence="1" key="2">
    <citation type="journal article" date="2020" name="Nat. Commun.">
        <title>Large-scale genome sequencing of mycorrhizal fungi provides insights into the early evolution of symbiotic traits.</title>
        <authorList>
            <person name="Miyauchi S."/>
            <person name="Kiss E."/>
            <person name="Kuo A."/>
            <person name="Drula E."/>
            <person name="Kohler A."/>
            <person name="Sanchez-Garcia M."/>
            <person name="Morin E."/>
            <person name="Andreopoulos B."/>
            <person name="Barry K.W."/>
            <person name="Bonito G."/>
            <person name="Buee M."/>
            <person name="Carver A."/>
            <person name="Chen C."/>
            <person name="Cichocki N."/>
            <person name="Clum A."/>
            <person name="Culley D."/>
            <person name="Crous P.W."/>
            <person name="Fauchery L."/>
            <person name="Girlanda M."/>
            <person name="Hayes R.D."/>
            <person name="Keri Z."/>
            <person name="LaButti K."/>
            <person name="Lipzen A."/>
            <person name="Lombard V."/>
            <person name="Magnuson J."/>
            <person name="Maillard F."/>
            <person name="Murat C."/>
            <person name="Nolan M."/>
            <person name="Ohm R.A."/>
            <person name="Pangilinan J."/>
            <person name="Pereira M.F."/>
            <person name="Perotto S."/>
            <person name="Peter M."/>
            <person name="Pfister S."/>
            <person name="Riley R."/>
            <person name="Sitrit Y."/>
            <person name="Stielow J.B."/>
            <person name="Szollosi G."/>
            <person name="Zifcakova L."/>
            <person name="Stursova M."/>
            <person name="Spatafora J.W."/>
            <person name="Tedersoo L."/>
            <person name="Vaario L.M."/>
            <person name="Yamada A."/>
            <person name="Yan M."/>
            <person name="Wang P."/>
            <person name="Xu J."/>
            <person name="Bruns T."/>
            <person name="Baldrian P."/>
            <person name="Vilgalys R."/>
            <person name="Dunand C."/>
            <person name="Henrissat B."/>
            <person name="Grigoriev I.V."/>
            <person name="Hibbett D."/>
            <person name="Nagy L.G."/>
            <person name="Martin F.M."/>
        </authorList>
    </citation>
    <scope>NUCLEOTIDE SEQUENCE</scope>
    <source>
        <strain evidence="1">P2</strain>
    </source>
</reference>
<dbReference type="EMBL" id="MU117997">
    <property type="protein sequence ID" value="KAF9649473.1"/>
    <property type="molecule type" value="Genomic_DNA"/>
</dbReference>
<proteinExistence type="predicted"/>
<sequence>AGLLSAVTSVFIVDVQSELRPDYQKMSFAVLQVVAGEVPVKSGVPQWNGPEKAVVRVQAILYSSLCCSFTAAFVTILGRQWLNHYAKPERGSSVSSIRNRKLKIDGMDTWRFNLVMDCLPLMHQAALVLLGSGLTYYLFFLEQTIAGVVVGFTSFYLFFYTISSLAATFSGHCPYQT</sequence>
<feature type="non-terminal residue" evidence="1">
    <location>
        <position position="177"/>
    </location>
</feature>
<evidence type="ECO:0000313" key="1">
    <source>
        <dbReference type="EMBL" id="KAF9649473.1"/>
    </source>
</evidence>
<accession>A0ACB6ZJ42</accession>